<evidence type="ECO:0000259" key="34">
    <source>
        <dbReference type="PROSITE" id="PS51061"/>
    </source>
</evidence>
<dbReference type="FunFam" id="4.10.1110.10:FF:000002">
    <property type="entry name" value="Immunoglobulin mu DNA-binding protein 2"/>
    <property type="match status" value="1"/>
</dbReference>
<keyword evidence="23" id="KW-0966">Cell projection</keyword>
<evidence type="ECO:0000256" key="1">
    <source>
        <dbReference type="ARBA" id="ARBA00004123"/>
    </source>
</evidence>
<dbReference type="RefSeq" id="XP_031420648.1">
    <property type="nucleotide sequence ID" value="XM_031564788.2"/>
</dbReference>
<evidence type="ECO:0000256" key="5">
    <source>
        <dbReference type="ARBA" id="ARBA00012551"/>
    </source>
</evidence>
<evidence type="ECO:0000256" key="6">
    <source>
        <dbReference type="ARBA" id="ARBA00012552"/>
    </source>
</evidence>
<dbReference type="GO" id="GO:0005524">
    <property type="term" value="F:ATP binding"/>
    <property type="evidence" value="ECO:0007669"/>
    <property type="project" value="UniProtKB-KW"/>
</dbReference>
<dbReference type="Proteomes" id="UP000515152">
    <property type="component" value="Chromosome 3"/>
</dbReference>
<dbReference type="PROSITE" id="PS51061">
    <property type="entry name" value="R3H"/>
    <property type="match status" value="1"/>
</dbReference>
<dbReference type="GO" id="GO:0000049">
    <property type="term" value="F:tRNA binding"/>
    <property type="evidence" value="ECO:0007669"/>
    <property type="project" value="UniProtKB-KW"/>
</dbReference>
<comment type="catalytic activity">
    <reaction evidence="26">
        <text>ATP + H2O = ADP + phosphate + H(+)</text>
        <dbReference type="Rhea" id="RHEA:13065"/>
        <dbReference type="ChEBI" id="CHEBI:15377"/>
        <dbReference type="ChEBI" id="CHEBI:15378"/>
        <dbReference type="ChEBI" id="CHEBI:30616"/>
        <dbReference type="ChEBI" id="CHEBI:43474"/>
        <dbReference type="ChEBI" id="CHEBI:456216"/>
        <dbReference type="EC" id="3.6.4.13"/>
    </reaction>
    <physiologicalReaction direction="left-to-right" evidence="26">
        <dbReference type="Rhea" id="RHEA:13066"/>
    </physiologicalReaction>
</comment>
<dbReference type="InterPro" id="IPR004483">
    <property type="entry name" value="SMUBP-2/Hcs1-like"/>
</dbReference>
<dbReference type="NCBIfam" id="TIGR00376">
    <property type="entry name" value="IGHMBP2 family helicase"/>
    <property type="match status" value="1"/>
</dbReference>
<comment type="catalytic activity">
    <reaction evidence="25">
        <text>ATP + H2O = ADP + phosphate + H(+)</text>
        <dbReference type="Rhea" id="RHEA:13065"/>
        <dbReference type="ChEBI" id="CHEBI:15377"/>
        <dbReference type="ChEBI" id="CHEBI:15378"/>
        <dbReference type="ChEBI" id="CHEBI:30616"/>
        <dbReference type="ChEBI" id="CHEBI:43474"/>
        <dbReference type="ChEBI" id="CHEBI:456216"/>
        <dbReference type="EC" id="3.6.4.12"/>
    </reaction>
    <physiologicalReaction direction="left-to-right" evidence="25">
        <dbReference type="Rhea" id="RHEA:13066"/>
    </physiologicalReaction>
</comment>
<keyword evidence="7" id="KW-0963">Cytoplasm</keyword>
<feature type="compositionally biased region" description="Basic residues" evidence="32">
    <location>
        <begin position="871"/>
        <end position="885"/>
    </location>
</feature>
<comment type="subcellular location">
    <subcellularLocation>
        <location evidence="2">Cell projection</location>
        <location evidence="2">Axon</location>
    </subcellularLocation>
    <subcellularLocation>
        <location evidence="3">Cytoplasm</location>
    </subcellularLocation>
    <subcellularLocation>
        <location evidence="1">Nucleus</location>
    </subcellularLocation>
</comment>
<dbReference type="InterPro" id="IPR050534">
    <property type="entry name" value="Coronavir_polyprotein_1ab"/>
</dbReference>
<dbReference type="OrthoDB" id="6513042at2759"/>
<dbReference type="InterPro" id="IPR047187">
    <property type="entry name" value="SF1_C_Upf1"/>
</dbReference>
<dbReference type="Pfam" id="PF01424">
    <property type="entry name" value="R3H"/>
    <property type="match status" value="1"/>
</dbReference>
<dbReference type="SMART" id="SM00487">
    <property type="entry name" value="DEXDc"/>
    <property type="match status" value="1"/>
</dbReference>
<reference evidence="36" key="1">
    <citation type="submission" date="2025-08" db="UniProtKB">
        <authorList>
            <consortium name="RefSeq"/>
        </authorList>
    </citation>
    <scope>IDENTIFICATION</scope>
</reference>
<dbReference type="InterPro" id="IPR001374">
    <property type="entry name" value="R3H_dom"/>
</dbReference>
<evidence type="ECO:0000256" key="25">
    <source>
        <dbReference type="ARBA" id="ARBA00048432"/>
    </source>
</evidence>
<keyword evidence="11 31" id="KW-0863">Zinc-finger</keyword>
<dbReference type="GO" id="GO:0008270">
    <property type="term" value="F:zinc ion binding"/>
    <property type="evidence" value="ECO:0007669"/>
    <property type="project" value="UniProtKB-KW"/>
</dbReference>
<name>A0A6P8EWK9_CLUHA</name>
<keyword evidence="17" id="KW-0007">Acetylation</keyword>
<dbReference type="GeneID" id="105892498"/>
<evidence type="ECO:0000256" key="3">
    <source>
        <dbReference type="ARBA" id="ARBA00004496"/>
    </source>
</evidence>
<sequence length="1014" mass="110856">MEVEVFVSRTLELLQEEREAEIEETRLLQENVPLKHLQHKGVCLLKLQIGSQRTGLYGRLVVIFEPRKSIGVSVLPSNSFGPGDIVGLYDPEGCSQGSQLGTGVVTRVTQSSVAVAFDESQDGLNLDGDGLFNIMKVANDITYRRLTSALNSLNGYGSGPAAGLINVLFGTSQPTELSLQGDVEFYNTGLDQSQREAVTFALKQRDLAVIHGPPGTGKTTTVVEVILQAVKQGNKVLCCAPSNVVVDNLVERLAQRKVKVLRLGHPARLLETIQQYSLDAILSRSDTTDIIADIRKDMDKALSELKKTRDRGSRGGLKRELGELRKELRSREDTATKQILKGASVILATNTGASSGGPLKLLPADHFDVVVIDECAQALEASCWIPLLNARKCILAGDYKQLPPTIKSRTAASKGLSVSLMERVIEKYGAVVVRMLTVQYRMNSAIMQWASEKMYQGKLTAHASVEKHLLKDLPGVASVEETGLPLLLIDTAGCGLNEMEDTDELSKGNEGEADIVALHVKALTDAGLKAKDIAVIAPYNLQVDLLRQRLSQRHPELEIKSVDGFQGREKEAVVLSLVRSNRKGDVGFLAEDRRINVAVTRARRQLTVVCDSLTVRNHDFLKSLVDYMNEHGEIRTAFEYLEDVVPQNYTRDPKEGSRQPPSAQQRSKGESGKGKEAKRESGKRPETGGKSKGRDPQGKTPESGPFRGSALPRGEDQNQDQAQTQKKQDQIRQQIQTFLQDPGQTELRFAPSLNSHDRLLVHQISEELGLKHESQGEGQNRHITVSRSSSGPQEPSTGGEQKAEPQPSRAETEAETTPGHQGAAPAGVDLKSLHLERMRREQQKREERARLSQQQQRGGAAVCAAGGKSQPGKKGKGAAKGKSRTKAGPADIAAAATADSDFDTLIDAVVKAERVCGFVKCKASVIMLGQLCMHCNRQFCLSHHIPEVHGCGDRAKSHARMRISREGVLYAGSGQKDKSMDPNKKAYLHRKLDTKLQDMATQRKTKAKEKDPQP</sequence>
<feature type="domain" description="AN1-type" evidence="33">
    <location>
        <begin position="910"/>
        <end position="959"/>
    </location>
</feature>
<evidence type="ECO:0000256" key="4">
    <source>
        <dbReference type="ARBA" id="ARBA00007913"/>
    </source>
</evidence>
<evidence type="ECO:0000256" key="28">
    <source>
        <dbReference type="ARBA" id="ARBA00065318"/>
    </source>
</evidence>
<dbReference type="PROSITE" id="PS51039">
    <property type="entry name" value="ZF_AN1"/>
    <property type="match status" value="1"/>
</dbReference>
<dbReference type="PANTHER" id="PTHR43788">
    <property type="entry name" value="DNA2/NAM7 HELICASE FAMILY MEMBER"/>
    <property type="match status" value="1"/>
</dbReference>
<dbReference type="SMART" id="SM00393">
    <property type="entry name" value="R3H"/>
    <property type="match status" value="1"/>
</dbReference>
<keyword evidence="15" id="KW-0067">ATP-binding</keyword>
<dbReference type="Gene3D" id="2.40.30.270">
    <property type="match status" value="1"/>
</dbReference>
<evidence type="ECO:0000256" key="27">
    <source>
        <dbReference type="ARBA" id="ARBA00060343"/>
    </source>
</evidence>
<evidence type="ECO:0000256" key="21">
    <source>
        <dbReference type="ARBA" id="ARBA00023163"/>
    </source>
</evidence>
<dbReference type="AlphaFoldDB" id="A0A6P8EWK9"/>
<evidence type="ECO:0000256" key="22">
    <source>
        <dbReference type="ARBA" id="ARBA00023242"/>
    </source>
</evidence>
<dbReference type="EC" id="3.6.4.13" evidence="6"/>
<feature type="compositionally biased region" description="Basic and acidic residues" evidence="32">
    <location>
        <begin position="667"/>
        <end position="697"/>
    </location>
</feature>
<evidence type="ECO:0000256" key="24">
    <source>
        <dbReference type="ARBA" id="ARBA00023274"/>
    </source>
</evidence>
<evidence type="ECO:0000256" key="9">
    <source>
        <dbReference type="ARBA" id="ARBA00022723"/>
    </source>
</evidence>
<keyword evidence="20" id="KW-0010">Activator</keyword>
<keyword evidence="9" id="KW-0479">Metal-binding</keyword>
<evidence type="ECO:0000259" key="33">
    <source>
        <dbReference type="PROSITE" id="PS51039"/>
    </source>
</evidence>
<dbReference type="CTD" id="3508"/>
<dbReference type="GO" id="GO:0005737">
    <property type="term" value="C:cytoplasm"/>
    <property type="evidence" value="ECO:0007669"/>
    <property type="project" value="UniProtKB-SubCell"/>
</dbReference>
<dbReference type="SMART" id="SM00382">
    <property type="entry name" value="AAA"/>
    <property type="match status" value="1"/>
</dbReference>
<dbReference type="GO" id="GO:0016787">
    <property type="term" value="F:hydrolase activity"/>
    <property type="evidence" value="ECO:0007669"/>
    <property type="project" value="UniProtKB-KW"/>
</dbReference>
<evidence type="ECO:0000256" key="10">
    <source>
        <dbReference type="ARBA" id="ARBA00022741"/>
    </source>
</evidence>
<feature type="compositionally biased region" description="Basic and acidic residues" evidence="32">
    <location>
        <begin position="975"/>
        <end position="996"/>
    </location>
</feature>
<evidence type="ECO:0000256" key="7">
    <source>
        <dbReference type="ARBA" id="ARBA00022490"/>
    </source>
</evidence>
<feature type="compositionally biased region" description="Low complexity" evidence="32">
    <location>
        <begin position="719"/>
        <end position="741"/>
    </location>
</feature>
<dbReference type="Pfam" id="PF13086">
    <property type="entry name" value="AAA_11"/>
    <property type="match status" value="1"/>
</dbReference>
<comment type="similarity">
    <text evidence="4">Belongs to the DNA2/NAM7 helicase family.</text>
</comment>
<dbReference type="SUPFAM" id="SSF82708">
    <property type="entry name" value="R3H domain"/>
    <property type="match status" value="1"/>
</dbReference>
<keyword evidence="13" id="KW-0347">Helicase</keyword>
<evidence type="ECO:0000256" key="31">
    <source>
        <dbReference type="PROSITE-ProRule" id="PRU00449"/>
    </source>
</evidence>
<dbReference type="EC" id="3.6.4.12" evidence="5"/>
<dbReference type="FunFam" id="3.30.1370.50:FF:000002">
    <property type="entry name" value="Immunoglobulin mu DNA-binding protein 2"/>
    <property type="match status" value="1"/>
</dbReference>
<dbReference type="InterPro" id="IPR000058">
    <property type="entry name" value="Znf_AN1"/>
</dbReference>
<dbReference type="InterPro" id="IPR003593">
    <property type="entry name" value="AAA+_ATPase"/>
</dbReference>
<dbReference type="GO" id="GO:0030424">
    <property type="term" value="C:axon"/>
    <property type="evidence" value="ECO:0007669"/>
    <property type="project" value="UniProtKB-SubCell"/>
</dbReference>
<keyword evidence="8" id="KW-0820">tRNA-binding</keyword>
<dbReference type="SUPFAM" id="SSF118310">
    <property type="entry name" value="AN1-like Zinc finger"/>
    <property type="match status" value="1"/>
</dbReference>
<evidence type="ECO:0000313" key="35">
    <source>
        <dbReference type="Proteomes" id="UP000515152"/>
    </source>
</evidence>
<dbReference type="Gene3D" id="3.40.50.300">
    <property type="entry name" value="P-loop containing nucleotide triphosphate hydrolases"/>
    <property type="match status" value="2"/>
</dbReference>
<evidence type="ECO:0000256" key="32">
    <source>
        <dbReference type="SAM" id="MobiDB-lite"/>
    </source>
</evidence>
<dbReference type="Pfam" id="PF21138">
    <property type="entry name" value="SMUBP-2_HCS1_1B"/>
    <property type="match status" value="1"/>
</dbReference>
<evidence type="ECO:0000256" key="17">
    <source>
        <dbReference type="ARBA" id="ARBA00022990"/>
    </source>
</evidence>
<evidence type="ECO:0000256" key="15">
    <source>
        <dbReference type="ARBA" id="ARBA00022840"/>
    </source>
</evidence>
<evidence type="ECO:0000256" key="29">
    <source>
        <dbReference type="ARBA" id="ARBA00074890"/>
    </source>
</evidence>
<feature type="region of interest" description="Disordered" evidence="32">
    <location>
        <begin position="969"/>
        <end position="1014"/>
    </location>
</feature>
<keyword evidence="16" id="KW-0694">RNA-binding</keyword>
<dbReference type="GO" id="GO:0005634">
    <property type="term" value="C:nucleus"/>
    <property type="evidence" value="ECO:0007669"/>
    <property type="project" value="UniProtKB-SubCell"/>
</dbReference>
<dbReference type="CDD" id="cd02641">
    <property type="entry name" value="R3H_Smubp-2_like"/>
    <property type="match status" value="1"/>
</dbReference>
<keyword evidence="12" id="KW-0378">Hydrolase</keyword>
<dbReference type="Pfam" id="PF13087">
    <property type="entry name" value="AAA_12"/>
    <property type="match status" value="1"/>
</dbReference>
<feature type="compositionally biased region" description="Polar residues" evidence="32">
    <location>
        <begin position="776"/>
        <end position="799"/>
    </location>
</feature>
<evidence type="ECO:0000256" key="8">
    <source>
        <dbReference type="ARBA" id="ARBA00022555"/>
    </source>
</evidence>
<dbReference type="InterPro" id="IPR048761">
    <property type="entry name" value="SMUBP-2_HCS1_1B"/>
</dbReference>
<evidence type="ECO:0000256" key="13">
    <source>
        <dbReference type="ARBA" id="ARBA00022806"/>
    </source>
</evidence>
<dbReference type="InterPro" id="IPR036867">
    <property type="entry name" value="R3H_dom_sf"/>
</dbReference>
<dbReference type="SMART" id="SM00154">
    <property type="entry name" value="ZnF_AN1"/>
    <property type="match status" value="1"/>
</dbReference>
<evidence type="ECO:0000256" key="11">
    <source>
        <dbReference type="ARBA" id="ARBA00022771"/>
    </source>
</evidence>
<accession>A0A6P8EWK9</accession>
<evidence type="ECO:0000256" key="23">
    <source>
        <dbReference type="ARBA" id="ARBA00023273"/>
    </source>
</evidence>
<dbReference type="InterPro" id="IPR041679">
    <property type="entry name" value="DNA2/NAM7-like_C"/>
</dbReference>
<dbReference type="PANTHER" id="PTHR43788:SF8">
    <property type="entry name" value="DNA-BINDING PROTEIN SMUBP-2"/>
    <property type="match status" value="1"/>
</dbReference>
<evidence type="ECO:0000256" key="12">
    <source>
        <dbReference type="ARBA" id="ARBA00022801"/>
    </source>
</evidence>
<dbReference type="InterPro" id="IPR041677">
    <property type="entry name" value="DNA2/NAM7_AAA_11"/>
</dbReference>
<dbReference type="GO" id="GO:0043139">
    <property type="term" value="F:5'-3' DNA helicase activity"/>
    <property type="evidence" value="ECO:0007669"/>
    <property type="project" value="TreeGrafter"/>
</dbReference>
<dbReference type="FunFam" id="3.40.50.300:FF:001146">
    <property type="entry name" value="DNA-binding protein SMUBP-2 isoform X1"/>
    <property type="match status" value="1"/>
</dbReference>
<feature type="region of interest" description="Disordered" evidence="32">
    <location>
        <begin position="649"/>
        <end position="755"/>
    </location>
</feature>
<dbReference type="InterPro" id="IPR035896">
    <property type="entry name" value="AN1-like_Znf"/>
</dbReference>
<dbReference type="GO" id="GO:0003677">
    <property type="term" value="F:DNA binding"/>
    <property type="evidence" value="ECO:0007669"/>
    <property type="project" value="UniProtKB-KW"/>
</dbReference>
<comment type="subunit">
    <text evidence="28">Homooligomer. Interacts with RUVBL1. Interacts with RUVBL2. Interacts with GTF3C1. Interacts with ABT1. Interacts with ribosomes.</text>
</comment>
<evidence type="ECO:0000256" key="30">
    <source>
        <dbReference type="ARBA" id="ARBA00082678"/>
    </source>
</evidence>
<dbReference type="Pfam" id="PF01428">
    <property type="entry name" value="zf-AN1"/>
    <property type="match status" value="1"/>
</dbReference>
<dbReference type="CDD" id="cd18044">
    <property type="entry name" value="DEXXQc_SMUBP2"/>
    <property type="match status" value="1"/>
</dbReference>
<evidence type="ECO:0000256" key="16">
    <source>
        <dbReference type="ARBA" id="ARBA00022884"/>
    </source>
</evidence>
<keyword evidence="19 36" id="KW-0238">DNA-binding</keyword>
<dbReference type="CDD" id="cd18808">
    <property type="entry name" value="SF1_C_Upf1"/>
    <property type="match status" value="1"/>
</dbReference>
<feature type="domain" description="R3H" evidence="34">
    <location>
        <begin position="725"/>
        <end position="789"/>
    </location>
</feature>
<evidence type="ECO:0000256" key="26">
    <source>
        <dbReference type="ARBA" id="ARBA00049390"/>
    </source>
</evidence>
<keyword evidence="14" id="KW-0862">Zinc</keyword>
<keyword evidence="21" id="KW-0804">Transcription</keyword>
<proteinExistence type="inferred from homology"/>
<evidence type="ECO:0000256" key="20">
    <source>
        <dbReference type="ARBA" id="ARBA00023159"/>
    </source>
</evidence>
<dbReference type="FunFam" id="3.40.50.300:FF:001171">
    <property type="entry name" value="DNA-binding protein SMUBP-2"/>
    <property type="match status" value="1"/>
</dbReference>
<protein>
    <recommendedName>
        <fullName evidence="29">DNA-binding protein SMUBP-2</fullName>
        <ecNumber evidence="5">3.6.4.12</ecNumber>
        <ecNumber evidence="6">3.6.4.13</ecNumber>
    </recommendedName>
    <alternativeName>
        <fullName evidence="30">ATP-dependent helicase IGHMBP2</fullName>
    </alternativeName>
</protein>
<keyword evidence="35" id="KW-1185">Reference proteome</keyword>
<feature type="compositionally biased region" description="Basic and acidic residues" evidence="32">
    <location>
        <begin position="831"/>
        <end position="850"/>
    </location>
</feature>
<dbReference type="InterPro" id="IPR027417">
    <property type="entry name" value="P-loop_NTPase"/>
</dbReference>
<evidence type="ECO:0000313" key="36">
    <source>
        <dbReference type="RefSeq" id="XP_031420648.1"/>
    </source>
</evidence>
<evidence type="ECO:0000256" key="14">
    <source>
        <dbReference type="ARBA" id="ARBA00022833"/>
    </source>
</evidence>
<gene>
    <name evidence="36" type="primary">ighmbp2</name>
</gene>
<organism evidence="35 36">
    <name type="scientific">Clupea harengus</name>
    <name type="common">Atlantic herring</name>
    <dbReference type="NCBI Taxonomy" id="7950"/>
    <lineage>
        <taxon>Eukaryota</taxon>
        <taxon>Metazoa</taxon>
        <taxon>Chordata</taxon>
        <taxon>Craniata</taxon>
        <taxon>Vertebrata</taxon>
        <taxon>Euteleostomi</taxon>
        <taxon>Actinopterygii</taxon>
        <taxon>Neopterygii</taxon>
        <taxon>Teleostei</taxon>
        <taxon>Clupei</taxon>
        <taxon>Clupeiformes</taxon>
        <taxon>Clupeoidei</taxon>
        <taxon>Clupeidae</taxon>
        <taxon>Clupea</taxon>
    </lineage>
</organism>
<keyword evidence="18" id="KW-0805">Transcription regulation</keyword>
<dbReference type="GO" id="GO:0003724">
    <property type="term" value="F:RNA helicase activity"/>
    <property type="evidence" value="ECO:0007669"/>
    <property type="project" value="UniProtKB-EC"/>
</dbReference>
<evidence type="ECO:0000256" key="19">
    <source>
        <dbReference type="ARBA" id="ARBA00023125"/>
    </source>
</evidence>
<dbReference type="Gene3D" id="3.30.1370.50">
    <property type="entry name" value="R3H-like domain"/>
    <property type="match status" value="1"/>
</dbReference>
<evidence type="ECO:0000256" key="2">
    <source>
        <dbReference type="ARBA" id="ARBA00004489"/>
    </source>
</evidence>
<dbReference type="Gene3D" id="4.10.1110.10">
    <property type="entry name" value="AN1-like Zinc finger"/>
    <property type="match status" value="1"/>
</dbReference>
<dbReference type="SUPFAM" id="SSF52540">
    <property type="entry name" value="P-loop containing nucleoside triphosphate hydrolases"/>
    <property type="match status" value="1"/>
</dbReference>
<dbReference type="KEGG" id="char:105892498"/>
<dbReference type="InterPro" id="IPR034072">
    <property type="entry name" value="R3H_Smubp-2"/>
</dbReference>
<feature type="region of interest" description="Disordered" evidence="32">
    <location>
        <begin position="770"/>
        <end position="887"/>
    </location>
</feature>
<dbReference type="GO" id="GO:1990904">
    <property type="term" value="C:ribonucleoprotein complex"/>
    <property type="evidence" value="ECO:0007669"/>
    <property type="project" value="UniProtKB-KW"/>
</dbReference>
<keyword evidence="10" id="KW-0547">Nucleotide-binding</keyword>
<keyword evidence="24" id="KW-0687">Ribonucleoprotein</keyword>
<dbReference type="FunFam" id="2.40.30.270:FF:000001">
    <property type="entry name" value="Immunoglobulin mu DNA-binding protein 2"/>
    <property type="match status" value="1"/>
</dbReference>
<keyword evidence="22" id="KW-0539">Nucleus</keyword>
<comment type="function">
    <text evidence="27">5' to 3' helicase that unwinds RNA and DNA duplexes in an ATP-dependent reaction. Specific to 5'-phosphorylated single-stranded guanine-rich sequences. May play a role in RNA metabolism, ribosome biogenesis or initiation of translation. May play a role in regulation of transcription. Interacts with tRNA-Tyr.</text>
</comment>
<dbReference type="InterPro" id="IPR014001">
    <property type="entry name" value="Helicase_ATP-bd"/>
</dbReference>
<evidence type="ECO:0000256" key="18">
    <source>
        <dbReference type="ARBA" id="ARBA00023015"/>
    </source>
</evidence>